<dbReference type="GO" id="GO:0005886">
    <property type="term" value="C:plasma membrane"/>
    <property type="evidence" value="ECO:0007669"/>
    <property type="project" value="UniProtKB-SubCell"/>
</dbReference>
<proteinExistence type="inferred from homology"/>
<dbReference type="GO" id="GO:0048038">
    <property type="term" value="F:quinone binding"/>
    <property type="evidence" value="ECO:0007669"/>
    <property type="project" value="UniProtKB-KW"/>
</dbReference>
<evidence type="ECO:0000256" key="6">
    <source>
        <dbReference type="RuleBase" id="RU000320"/>
    </source>
</evidence>
<evidence type="ECO:0000313" key="8">
    <source>
        <dbReference type="EMBL" id="MVW62707.1"/>
    </source>
</evidence>
<feature type="transmembrane region" description="Helical" evidence="5">
    <location>
        <begin position="253"/>
        <end position="275"/>
    </location>
</feature>
<evidence type="ECO:0000313" key="9">
    <source>
        <dbReference type="Proteomes" id="UP000443353"/>
    </source>
</evidence>
<keyword evidence="4 5" id="KW-0472">Membrane</keyword>
<feature type="transmembrane region" description="Helical" evidence="5">
    <location>
        <begin position="313"/>
        <end position="334"/>
    </location>
</feature>
<gene>
    <name evidence="5 8" type="primary">nuoN</name>
    <name evidence="8" type="ORF">GPY61_22520</name>
</gene>
<feature type="transmembrane region" description="Helical" evidence="5">
    <location>
        <begin position="115"/>
        <end position="136"/>
    </location>
</feature>
<feature type="transmembrane region" description="Helical" evidence="5">
    <location>
        <begin position="430"/>
        <end position="450"/>
    </location>
</feature>
<keyword evidence="5" id="KW-1278">Translocase</keyword>
<comment type="function">
    <text evidence="5">NDH-1 shuttles electrons from NADH, via FMN and iron-sulfur (Fe-S) centers, to quinones in the respiratory chain. The immediate electron acceptor for the enzyme in this species is believed to be ubiquinone. Couples the redox reaction to proton translocation (for every two electrons transferred, four hydrogen ions are translocated across the cytoplasmic membrane), and thus conserves the redox energy in a proton gradient.</text>
</comment>
<keyword evidence="5" id="KW-0520">NAD</keyword>
<protein>
    <recommendedName>
        <fullName evidence="5">NADH-quinone oxidoreductase subunit N</fullName>
        <ecNumber evidence="5">7.1.1.-</ecNumber>
    </recommendedName>
    <alternativeName>
        <fullName evidence="5">NADH dehydrogenase I subunit N</fullName>
    </alternativeName>
    <alternativeName>
        <fullName evidence="5">NDH-1 subunit N</fullName>
    </alternativeName>
</protein>
<dbReference type="InterPro" id="IPR001750">
    <property type="entry name" value="ND/Mrp_TM"/>
</dbReference>
<feature type="transmembrane region" description="Helical" evidence="5">
    <location>
        <begin position="475"/>
        <end position="502"/>
    </location>
</feature>
<evidence type="ECO:0000259" key="7">
    <source>
        <dbReference type="Pfam" id="PF00361"/>
    </source>
</evidence>
<dbReference type="InterPro" id="IPR010096">
    <property type="entry name" value="NADH-Q_OxRdtase_suN/2"/>
</dbReference>
<comment type="subunit">
    <text evidence="5">NDH-1 is composed of 14 different subunits. Subunits NuoA, H, J, K, L, M, N constitute the membrane sector of the complex.</text>
</comment>
<keyword evidence="5" id="KW-0830">Ubiquinone</keyword>
<dbReference type="NCBIfam" id="TIGR01770">
    <property type="entry name" value="NDH_I_N"/>
    <property type="match status" value="1"/>
</dbReference>
<dbReference type="GO" id="GO:0042773">
    <property type="term" value="P:ATP synthesis coupled electron transport"/>
    <property type="evidence" value="ECO:0007669"/>
    <property type="project" value="InterPro"/>
</dbReference>
<comment type="subcellular location">
    <subcellularLocation>
        <location evidence="5">Cell membrane</location>
        <topology evidence="5">Multi-pass membrane protein</topology>
    </subcellularLocation>
    <subcellularLocation>
        <location evidence="1">Endomembrane system</location>
        <topology evidence="1">Multi-pass membrane protein</topology>
    </subcellularLocation>
    <subcellularLocation>
        <location evidence="6">Membrane</location>
        <topology evidence="6">Multi-pass membrane protein</topology>
    </subcellularLocation>
</comment>
<feature type="transmembrane region" description="Helical" evidence="5">
    <location>
        <begin position="84"/>
        <end position="103"/>
    </location>
</feature>
<evidence type="ECO:0000256" key="2">
    <source>
        <dbReference type="ARBA" id="ARBA00022692"/>
    </source>
</evidence>
<feature type="transmembrane region" description="Helical" evidence="5">
    <location>
        <begin position="395"/>
        <end position="418"/>
    </location>
</feature>
<dbReference type="Proteomes" id="UP000443353">
    <property type="component" value="Unassembled WGS sequence"/>
</dbReference>
<dbReference type="EC" id="7.1.1.-" evidence="5"/>
<keyword evidence="5" id="KW-1003">Cell membrane</keyword>
<evidence type="ECO:0000256" key="5">
    <source>
        <dbReference type="HAMAP-Rule" id="MF_00445"/>
    </source>
</evidence>
<feature type="domain" description="NADH:quinone oxidoreductase/Mrp antiporter transmembrane" evidence="7">
    <location>
        <begin position="139"/>
        <end position="443"/>
    </location>
</feature>
<keyword evidence="5" id="KW-0813">Transport</keyword>
<dbReference type="NCBIfam" id="NF004442">
    <property type="entry name" value="PRK05777.1-5"/>
    <property type="match status" value="1"/>
</dbReference>
<feature type="transmembrane region" description="Helical" evidence="5">
    <location>
        <begin position="142"/>
        <end position="161"/>
    </location>
</feature>
<dbReference type="Pfam" id="PF00361">
    <property type="entry name" value="Proton_antipo_M"/>
    <property type="match status" value="1"/>
</dbReference>
<keyword evidence="8" id="KW-0560">Oxidoreductase</keyword>
<dbReference type="PANTHER" id="PTHR22773">
    <property type="entry name" value="NADH DEHYDROGENASE"/>
    <property type="match status" value="1"/>
</dbReference>
<comment type="catalytic activity">
    <reaction evidence="5">
        <text>a quinone + NADH + 5 H(+)(in) = a quinol + NAD(+) + 4 H(+)(out)</text>
        <dbReference type="Rhea" id="RHEA:57888"/>
        <dbReference type="ChEBI" id="CHEBI:15378"/>
        <dbReference type="ChEBI" id="CHEBI:24646"/>
        <dbReference type="ChEBI" id="CHEBI:57540"/>
        <dbReference type="ChEBI" id="CHEBI:57945"/>
        <dbReference type="ChEBI" id="CHEBI:132124"/>
    </reaction>
</comment>
<keyword evidence="9" id="KW-1185">Reference proteome</keyword>
<comment type="caution">
    <text evidence="8">The sequence shown here is derived from an EMBL/GenBank/DDBJ whole genome shotgun (WGS) entry which is preliminary data.</text>
</comment>
<dbReference type="HAMAP" id="MF_00445">
    <property type="entry name" value="NDH1_NuoN_1"/>
    <property type="match status" value="1"/>
</dbReference>
<evidence type="ECO:0000256" key="1">
    <source>
        <dbReference type="ARBA" id="ARBA00004127"/>
    </source>
</evidence>
<dbReference type="GO" id="GO:0012505">
    <property type="term" value="C:endomembrane system"/>
    <property type="evidence" value="ECO:0007669"/>
    <property type="project" value="UniProtKB-SubCell"/>
</dbReference>
<name>A0A7X3G2Z3_9BURK</name>
<feature type="transmembrane region" description="Helical" evidence="5">
    <location>
        <begin position="287"/>
        <end position="306"/>
    </location>
</feature>
<dbReference type="GO" id="GO:0050136">
    <property type="term" value="F:NADH dehydrogenase (quinone) (non-electrogenic) activity"/>
    <property type="evidence" value="ECO:0007669"/>
    <property type="project" value="UniProtKB-UniRule"/>
</dbReference>
<dbReference type="GO" id="GO:0008137">
    <property type="term" value="F:NADH dehydrogenase (ubiquinone) activity"/>
    <property type="evidence" value="ECO:0007669"/>
    <property type="project" value="InterPro"/>
</dbReference>
<keyword evidence="5" id="KW-0874">Quinone</keyword>
<keyword evidence="2 5" id="KW-0812">Transmembrane</keyword>
<dbReference type="EMBL" id="WSES01000007">
    <property type="protein sequence ID" value="MVW62707.1"/>
    <property type="molecule type" value="Genomic_DNA"/>
</dbReference>
<evidence type="ECO:0000256" key="4">
    <source>
        <dbReference type="ARBA" id="ARBA00023136"/>
    </source>
</evidence>
<keyword evidence="3 5" id="KW-1133">Transmembrane helix</keyword>
<comment type="similarity">
    <text evidence="5">Belongs to the complex I subunit 2 family.</text>
</comment>
<reference evidence="8 9" key="1">
    <citation type="submission" date="2019-12" db="EMBL/GenBank/DDBJ databases">
        <authorList>
            <person name="Li C."/>
            <person name="Zhao J."/>
        </authorList>
    </citation>
    <scope>NUCLEOTIDE SEQUENCE [LARGE SCALE GENOMIC DNA]</scope>
    <source>
        <strain evidence="8 9">NEAU-DD11</strain>
    </source>
</reference>
<dbReference type="PRINTS" id="PR01434">
    <property type="entry name" value="NADHDHGNASE5"/>
</dbReference>
<accession>A0A7X3G2Z3</accession>
<dbReference type="AlphaFoldDB" id="A0A7X3G2Z3"/>
<feature type="transmembrane region" description="Helical" evidence="5">
    <location>
        <begin position="173"/>
        <end position="194"/>
    </location>
</feature>
<evidence type="ECO:0000256" key="3">
    <source>
        <dbReference type="ARBA" id="ARBA00022989"/>
    </source>
</evidence>
<feature type="transmembrane region" description="Helical" evidence="5">
    <location>
        <begin position="45"/>
        <end position="64"/>
    </location>
</feature>
<sequence length="508" mass="54363">MNPMINTQAVLAANNLGPVSAEIFLVIASCAILLIDMFQKEGKRTLTYALSLLTLVGCAVITYGDFTAGHTTYTFYNMFVSDPMANLLKLFTYLAVGVTLVYSRQYAGERGMMSGNMGGEFYVLALFTLLGQMIMISGNNMLPIYLGLELMSLSLYALVAMRRDHAISTEASMKYFILGSLASGFMLYGISMIYGATGSLDITTIAKLVSSNAANHTILVFGLVFVVAGMAFKLGAVPFHMWVPDVYQGAPTAVTLLLGAAPKLASFAMMIRILVEGLLPLAIDWQQMLLALAVLSLLVGNLTAIAQTNLKRMLAYSTIAQLGFVLLGMMAGVVGTRDATNAANIANAYSASMYYTITYVLTTLGTFGIIMMLARSGHEAEEVADFKGLAKRSPWYALVMTALMFSLAGVPPMMGFMAKWAVLDVVVGSGQLWLAIIAVAASLVGAFYYLRVVKVMWFDEVADASPISTPLDMRVVLSLNGILVVVLGILPGPLLAACLSAMSATLKS</sequence>
<feature type="transmembrane region" description="Helical" evidence="5">
    <location>
        <begin position="354"/>
        <end position="374"/>
    </location>
</feature>
<feature type="transmembrane region" description="Helical" evidence="5">
    <location>
        <begin position="20"/>
        <end position="38"/>
    </location>
</feature>
<dbReference type="RefSeq" id="WP_056137058.1">
    <property type="nucleotide sequence ID" value="NZ_WSES01000007.1"/>
</dbReference>
<organism evidence="8 9">
    <name type="scientific">Massilia cellulosiltytica</name>
    <dbReference type="NCBI Taxonomy" id="2683234"/>
    <lineage>
        <taxon>Bacteria</taxon>
        <taxon>Pseudomonadati</taxon>
        <taxon>Pseudomonadota</taxon>
        <taxon>Betaproteobacteria</taxon>
        <taxon>Burkholderiales</taxon>
        <taxon>Oxalobacteraceae</taxon>
        <taxon>Telluria group</taxon>
        <taxon>Massilia</taxon>
    </lineage>
</organism>
<feature type="transmembrane region" description="Helical" evidence="5">
    <location>
        <begin position="214"/>
        <end position="232"/>
    </location>
</feature>